<dbReference type="Pfam" id="PF11367">
    <property type="entry name" value="Tail_completion_gp17"/>
    <property type="match status" value="1"/>
</dbReference>
<organism evidence="1 2">
    <name type="scientific">Devosia nanyangense</name>
    <dbReference type="NCBI Taxonomy" id="1228055"/>
    <lineage>
        <taxon>Bacteria</taxon>
        <taxon>Pseudomonadati</taxon>
        <taxon>Pseudomonadota</taxon>
        <taxon>Alphaproteobacteria</taxon>
        <taxon>Hyphomicrobiales</taxon>
        <taxon>Devosiaceae</taxon>
        <taxon>Devosia</taxon>
    </lineage>
</organism>
<protein>
    <submittedName>
        <fullName evidence="1">DUF3168 domain-containing protein</fullName>
    </submittedName>
</protein>
<gene>
    <name evidence="1" type="ORF">HY834_19440</name>
</gene>
<dbReference type="Gene3D" id="3.30.2000.30">
    <property type="match status" value="1"/>
</dbReference>
<proteinExistence type="predicted"/>
<name>A0A933L6I7_9HYPH</name>
<evidence type="ECO:0000313" key="2">
    <source>
        <dbReference type="Proteomes" id="UP000782610"/>
    </source>
</evidence>
<dbReference type="EMBL" id="JACRAF010000064">
    <property type="protein sequence ID" value="MBI4923913.1"/>
    <property type="molecule type" value="Genomic_DNA"/>
</dbReference>
<dbReference type="AlphaFoldDB" id="A0A933L6I7"/>
<dbReference type="Proteomes" id="UP000782610">
    <property type="component" value="Unassembled WGS sequence"/>
</dbReference>
<evidence type="ECO:0000313" key="1">
    <source>
        <dbReference type="EMBL" id="MBI4923913.1"/>
    </source>
</evidence>
<comment type="caution">
    <text evidence="1">The sequence shown here is derived from an EMBL/GenBank/DDBJ whole genome shotgun (WGS) entry which is preliminary data.</text>
</comment>
<accession>A0A933L6I7</accession>
<dbReference type="InterPro" id="IPR021508">
    <property type="entry name" value="Gp17-like"/>
</dbReference>
<dbReference type="InterPro" id="IPR053745">
    <property type="entry name" value="Viral_Tail_Comp_sf"/>
</dbReference>
<sequence>MTHPILALQGTLVAALRGDTELAALAPVFDAPPNGREPPYVVIARHDVLPRDGDGTPGHEHRVLFHAWATDASRKAVLAIAERVVAVALGADLDSVSLIVPLRRHDRTDTAIDGGTGRARAAVAMTFFTEPTG</sequence>
<reference evidence="1" key="1">
    <citation type="submission" date="2020-07" db="EMBL/GenBank/DDBJ databases">
        <title>Huge and variable diversity of episymbiotic CPR bacteria and DPANN archaea in groundwater ecosystems.</title>
        <authorList>
            <person name="He C.Y."/>
            <person name="Keren R."/>
            <person name="Whittaker M."/>
            <person name="Farag I.F."/>
            <person name="Doudna J."/>
            <person name="Cate J.H.D."/>
            <person name="Banfield J.F."/>
        </authorList>
    </citation>
    <scope>NUCLEOTIDE SEQUENCE</scope>
    <source>
        <strain evidence="1">NC_groundwater_1586_Pr3_B-0.1um_66_15</strain>
    </source>
</reference>